<evidence type="ECO:0000256" key="4">
    <source>
        <dbReference type="ARBA" id="ARBA00040613"/>
    </source>
</evidence>
<accession>A0A6G1SKC7</accession>
<sequence length="138" mass="16361">MAKVVNKKSGKLPVQKQAGQKKKKVNLKYQIDCSRPVEDGIMQADDFETYLKSRIKVNGRVSATGQPRHLKFERQRYKLIVQSEIPIAKRYLKYLTKKYLKKNNLRDWLRVVSSSKDTYELRYYQINNEDEDEEEDAE</sequence>
<evidence type="ECO:0000256" key="6">
    <source>
        <dbReference type="SAM" id="MobiDB-lite"/>
    </source>
</evidence>
<dbReference type="Gene3D" id="3.30.1360.210">
    <property type="match status" value="1"/>
</dbReference>
<keyword evidence="2 7" id="KW-0689">Ribosomal protein</keyword>
<dbReference type="InterPro" id="IPR038526">
    <property type="entry name" value="Ribosomal_eL22_sf"/>
</dbReference>
<organism evidence="7">
    <name type="scientific">Aceria tosichella</name>
    <name type="common">wheat curl mite</name>
    <dbReference type="NCBI Taxonomy" id="561515"/>
    <lineage>
        <taxon>Eukaryota</taxon>
        <taxon>Metazoa</taxon>
        <taxon>Ecdysozoa</taxon>
        <taxon>Arthropoda</taxon>
        <taxon>Chelicerata</taxon>
        <taxon>Arachnida</taxon>
        <taxon>Acari</taxon>
        <taxon>Acariformes</taxon>
        <taxon>Trombidiformes</taxon>
        <taxon>Prostigmata</taxon>
        <taxon>Eupodina</taxon>
        <taxon>Eriophyoidea</taxon>
        <taxon>Eriophyidae</taxon>
        <taxon>Eriophyinae</taxon>
        <taxon>Aceriini</taxon>
        <taxon>Aceria</taxon>
    </lineage>
</organism>
<name>A0A6G1SKC7_9ACAR</name>
<dbReference type="GO" id="GO:0002181">
    <property type="term" value="P:cytoplasmic translation"/>
    <property type="evidence" value="ECO:0007669"/>
    <property type="project" value="TreeGrafter"/>
</dbReference>
<dbReference type="GO" id="GO:0003723">
    <property type="term" value="F:RNA binding"/>
    <property type="evidence" value="ECO:0007669"/>
    <property type="project" value="TreeGrafter"/>
</dbReference>
<dbReference type="InterPro" id="IPR002671">
    <property type="entry name" value="Ribosomal_eL22"/>
</dbReference>
<comment type="similarity">
    <text evidence="1">Belongs to the eukaryotic ribosomal protein eL22 family.</text>
</comment>
<dbReference type="PANTHER" id="PTHR10064:SF0">
    <property type="entry name" value="FI24544P1-RELATED"/>
    <property type="match status" value="1"/>
</dbReference>
<keyword evidence="3" id="KW-0687">Ribonucleoprotein</keyword>
<dbReference type="AlphaFoldDB" id="A0A6G1SKC7"/>
<feature type="region of interest" description="Disordered" evidence="6">
    <location>
        <begin position="1"/>
        <end position="22"/>
    </location>
</feature>
<dbReference type="GO" id="GO:0005737">
    <property type="term" value="C:cytoplasm"/>
    <property type="evidence" value="ECO:0007669"/>
    <property type="project" value="UniProtKB-ARBA"/>
</dbReference>
<dbReference type="EMBL" id="GGYP01005641">
    <property type="protein sequence ID" value="MDE50412.1"/>
    <property type="molecule type" value="Transcribed_RNA"/>
</dbReference>
<evidence type="ECO:0000256" key="5">
    <source>
        <dbReference type="ARBA" id="ARBA00041214"/>
    </source>
</evidence>
<dbReference type="FunFam" id="3.30.1360.210:FF:000001">
    <property type="entry name" value="60S ribosomal protein L22 1"/>
    <property type="match status" value="1"/>
</dbReference>
<gene>
    <name evidence="7" type="primary">rpl-22_0</name>
    <name evidence="7" type="ORF">g.16462</name>
</gene>
<evidence type="ECO:0000256" key="3">
    <source>
        <dbReference type="ARBA" id="ARBA00023274"/>
    </source>
</evidence>
<dbReference type="PANTHER" id="PTHR10064">
    <property type="entry name" value="60S RIBOSOMAL PROTEIN L22"/>
    <property type="match status" value="1"/>
</dbReference>
<dbReference type="GO" id="GO:1990904">
    <property type="term" value="C:ribonucleoprotein complex"/>
    <property type="evidence" value="ECO:0007669"/>
    <property type="project" value="UniProtKB-KW"/>
</dbReference>
<feature type="compositionally biased region" description="Basic residues" evidence="6">
    <location>
        <begin position="1"/>
        <end position="10"/>
    </location>
</feature>
<protein>
    <recommendedName>
        <fullName evidence="4">Large ribosomal subunit protein eL22</fullName>
    </recommendedName>
    <alternativeName>
        <fullName evidence="5">60S ribosomal protein L22</fullName>
    </alternativeName>
</protein>
<reference evidence="7" key="1">
    <citation type="submission" date="2018-10" db="EMBL/GenBank/DDBJ databases">
        <title>Transcriptome assembly of Aceria tosichella (Wheat curl mite) Type 2.</title>
        <authorList>
            <person name="Scully E.D."/>
            <person name="Geib S.M."/>
            <person name="Palmer N.A."/>
            <person name="Gupta A.K."/>
            <person name="Sarath G."/>
            <person name="Tatineni S."/>
        </authorList>
    </citation>
    <scope>NUCLEOTIDE SEQUENCE</scope>
    <source>
        <strain evidence="7">LincolnNE</strain>
    </source>
</reference>
<evidence type="ECO:0000256" key="1">
    <source>
        <dbReference type="ARBA" id="ARBA00007817"/>
    </source>
</evidence>
<dbReference type="Pfam" id="PF01776">
    <property type="entry name" value="Ribosomal_L22e"/>
    <property type="match status" value="1"/>
</dbReference>
<dbReference type="GO" id="GO:0003735">
    <property type="term" value="F:structural constituent of ribosome"/>
    <property type="evidence" value="ECO:0007669"/>
    <property type="project" value="InterPro"/>
</dbReference>
<proteinExistence type="inferred from homology"/>
<evidence type="ECO:0000256" key="2">
    <source>
        <dbReference type="ARBA" id="ARBA00022980"/>
    </source>
</evidence>
<dbReference type="GO" id="GO:0005840">
    <property type="term" value="C:ribosome"/>
    <property type="evidence" value="ECO:0007669"/>
    <property type="project" value="UniProtKB-KW"/>
</dbReference>
<evidence type="ECO:0000313" key="7">
    <source>
        <dbReference type="EMBL" id="MDE50412.1"/>
    </source>
</evidence>